<keyword evidence="1 5" id="KW-0808">Transferase</keyword>
<keyword evidence="2 5" id="KW-0548">Nucleotidyltransferase</keyword>
<dbReference type="InterPro" id="IPR029044">
    <property type="entry name" value="Nucleotide-diphossugar_trans"/>
</dbReference>
<name>A0ABR7N5A3_9FIRM</name>
<feature type="site" description="Positions ribitol 5-phosphate for the nucleophilic attack" evidence="5">
    <location>
        <position position="164"/>
    </location>
</feature>
<comment type="caution">
    <text evidence="6">The sequence shown here is derived from an EMBL/GenBank/DDBJ whole genome shotgun (WGS) entry which is preliminary data.</text>
</comment>
<dbReference type="RefSeq" id="WP_249306430.1">
    <property type="nucleotide sequence ID" value="NZ_JACRSZ010000001.1"/>
</dbReference>
<dbReference type="InterPro" id="IPR018294">
    <property type="entry name" value="ISPD_synthase_CS"/>
</dbReference>
<dbReference type="HAMAP" id="MF_02068">
    <property type="entry name" value="TarI"/>
    <property type="match status" value="1"/>
</dbReference>
<comment type="similarity">
    <text evidence="5">Belongs to the IspD/TarI cytidylyltransferase family. TarI subfamily.</text>
</comment>
<reference evidence="6 7" key="1">
    <citation type="submission" date="2020-08" db="EMBL/GenBank/DDBJ databases">
        <title>Genome public.</title>
        <authorList>
            <person name="Liu C."/>
            <person name="Sun Q."/>
        </authorList>
    </citation>
    <scope>NUCLEOTIDE SEQUENCE [LARGE SCALE GENOMIC DNA]</scope>
    <source>
        <strain evidence="6 7">NSJ-46</strain>
    </source>
</reference>
<dbReference type="Proteomes" id="UP000657421">
    <property type="component" value="Unassembled WGS sequence"/>
</dbReference>
<feature type="site" description="Transition state stabilizer" evidence="5">
    <location>
        <position position="26"/>
    </location>
</feature>
<dbReference type="PANTHER" id="PTHR32125:SF8">
    <property type="entry name" value="RIBITOL-5-PHOSPHATE CYTIDYLYLTRANSFERASE"/>
    <property type="match status" value="1"/>
</dbReference>
<keyword evidence="4" id="KW-0961">Cell wall biogenesis/degradation</keyword>
<dbReference type="InterPro" id="IPR034683">
    <property type="entry name" value="IspD/TarI"/>
</dbReference>
<dbReference type="Gene3D" id="3.90.550.10">
    <property type="entry name" value="Spore Coat Polysaccharide Biosynthesis Protein SpsA, Chain A"/>
    <property type="match status" value="1"/>
</dbReference>
<protein>
    <recommendedName>
        <fullName evidence="5">Ribitol-5-phosphate cytidylyltransferase</fullName>
        <ecNumber evidence="5">2.7.7.40</ecNumber>
    </recommendedName>
</protein>
<feature type="binding site" evidence="5">
    <location>
        <begin position="11"/>
        <end position="14"/>
    </location>
    <ligand>
        <name>CTP</name>
        <dbReference type="ChEBI" id="CHEBI:37563"/>
    </ligand>
</feature>
<evidence type="ECO:0000256" key="5">
    <source>
        <dbReference type="HAMAP-Rule" id="MF_02068"/>
    </source>
</evidence>
<feature type="site" description="Transition state stabilizer" evidence="5">
    <location>
        <position position="18"/>
    </location>
</feature>
<sequence>MEKTNVYGVVLAGGIGSRMGNVEKPKQFMEVGKKPIIIHTIEKFVVQPQFERIIVLSPKAWLNYTKDVIRKYISEKDKIDVIEGGATRNDTIMNAISHIEKQYGLDEETVIVTHDSVRPFVTHRILEENIRYAKETGACDTVIPATDTIVESTDHEVISNIPDRSCMYQGQTPQSFKACKLRSVFEALTPEEKKILTDACKILVLKGEKVHLVQGEVSNIKITYPHDLRVAEAILGGEKSC</sequence>
<feature type="site" description="Positions ribitol 5-phosphate for the nucleophilic attack" evidence="5">
    <location>
        <position position="221"/>
    </location>
</feature>
<dbReference type="EMBL" id="JACRSZ010000001">
    <property type="protein sequence ID" value="MBC8571571.1"/>
    <property type="molecule type" value="Genomic_DNA"/>
</dbReference>
<evidence type="ECO:0000313" key="7">
    <source>
        <dbReference type="Proteomes" id="UP000657421"/>
    </source>
</evidence>
<dbReference type="PANTHER" id="PTHR32125">
    <property type="entry name" value="2-C-METHYL-D-ERYTHRITOL 4-PHOSPHATE CYTIDYLYLTRANSFERASE, CHLOROPLASTIC"/>
    <property type="match status" value="1"/>
</dbReference>
<dbReference type="PROSITE" id="PS01295">
    <property type="entry name" value="ISPD"/>
    <property type="match status" value="1"/>
</dbReference>
<keyword evidence="3" id="KW-0777">Teichoic acid biosynthesis</keyword>
<evidence type="ECO:0000313" key="6">
    <source>
        <dbReference type="EMBL" id="MBC8571571.1"/>
    </source>
</evidence>
<evidence type="ECO:0000256" key="2">
    <source>
        <dbReference type="ARBA" id="ARBA00022695"/>
    </source>
</evidence>
<feature type="binding site" evidence="5">
    <location>
        <position position="116"/>
    </location>
    <ligand>
        <name>CTP</name>
        <dbReference type="ChEBI" id="CHEBI:37563"/>
    </ligand>
</feature>
<dbReference type="InterPro" id="IPR034709">
    <property type="entry name" value="TarI"/>
</dbReference>
<feature type="binding site" evidence="5">
    <location>
        <begin position="85"/>
        <end position="91"/>
    </location>
    <ligand>
        <name>CTP</name>
        <dbReference type="ChEBI" id="CHEBI:37563"/>
    </ligand>
</feature>
<gene>
    <name evidence="6" type="ORF">H8716_00505</name>
</gene>
<dbReference type="InterPro" id="IPR050088">
    <property type="entry name" value="IspD/TarI_cytidylyltransf_bact"/>
</dbReference>
<dbReference type="CDD" id="cd02516">
    <property type="entry name" value="CDP-ME_synthetase"/>
    <property type="match status" value="1"/>
</dbReference>
<dbReference type="EC" id="2.7.7.40" evidence="5"/>
<comment type="function">
    <text evidence="5">Catalyzes the transfer of the cytidylyl group of CTP to D-ribitol 5-phosphate.</text>
</comment>
<dbReference type="SUPFAM" id="SSF53448">
    <property type="entry name" value="Nucleotide-diphospho-sugar transferases"/>
    <property type="match status" value="1"/>
</dbReference>
<dbReference type="GO" id="GO:0016779">
    <property type="term" value="F:nucleotidyltransferase activity"/>
    <property type="evidence" value="ECO:0007669"/>
    <property type="project" value="UniProtKB-KW"/>
</dbReference>
<dbReference type="Pfam" id="PF01128">
    <property type="entry name" value="IspD"/>
    <property type="match status" value="1"/>
</dbReference>
<dbReference type="NCBIfam" id="NF001183">
    <property type="entry name" value="PRK00155.1-3"/>
    <property type="match status" value="1"/>
</dbReference>
<proteinExistence type="inferred from homology"/>
<evidence type="ECO:0000256" key="3">
    <source>
        <dbReference type="ARBA" id="ARBA00022944"/>
    </source>
</evidence>
<evidence type="ECO:0000256" key="1">
    <source>
        <dbReference type="ARBA" id="ARBA00022679"/>
    </source>
</evidence>
<evidence type="ECO:0000256" key="4">
    <source>
        <dbReference type="ARBA" id="ARBA00023316"/>
    </source>
</evidence>
<accession>A0ABR7N5A3</accession>
<comment type="catalytic activity">
    <reaction evidence="5">
        <text>D-ribitol 5-phosphate + CTP + H(+) = CDP-L-ribitol + diphosphate</text>
        <dbReference type="Rhea" id="RHEA:12456"/>
        <dbReference type="ChEBI" id="CHEBI:15378"/>
        <dbReference type="ChEBI" id="CHEBI:33019"/>
        <dbReference type="ChEBI" id="CHEBI:37563"/>
        <dbReference type="ChEBI" id="CHEBI:57608"/>
        <dbReference type="ChEBI" id="CHEBI:57695"/>
        <dbReference type="EC" id="2.7.7.40"/>
    </reaction>
</comment>
<organism evidence="6 7">
    <name type="scientific">Jingyaoa shaoxingensis</name>
    <dbReference type="NCBI Taxonomy" id="2763671"/>
    <lineage>
        <taxon>Bacteria</taxon>
        <taxon>Bacillati</taxon>
        <taxon>Bacillota</taxon>
        <taxon>Clostridia</taxon>
        <taxon>Lachnospirales</taxon>
        <taxon>Lachnospiraceae</taxon>
        <taxon>Jingyaoa</taxon>
    </lineage>
</organism>
<keyword evidence="7" id="KW-1185">Reference proteome</keyword>